<accession>A0A7Y7QVN7</accession>
<evidence type="ECO:0000313" key="2">
    <source>
        <dbReference type="EMBL" id="NVP31552.1"/>
    </source>
</evidence>
<proteinExistence type="predicted"/>
<organism evidence="2 3">
    <name type="scientific">Sphingomonas sanguinis</name>
    <dbReference type="NCBI Taxonomy" id="33051"/>
    <lineage>
        <taxon>Bacteria</taxon>
        <taxon>Pseudomonadati</taxon>
        <taxon>Pseudomonadota</taxon>
        <taxon>Alphaproteobacteria</taxon>
        <taxon>Sphingomonadales</taxon>
        <taxon>Sphingomonadaceae</taxon>
        <taxon>Sphingomonas</taxon>
    </lineage>
</organism>
<evidence type="ECO:0000313" key="1">
    <source>
        <dbReference type="EMBL" id="NNG54372.1"/>
    </source>
</evidence>
<dbReference type="RefSeq" id="WP_156477675.1">
    <property type="nucleotide sequence ID" value="NZ_JABEOV010000018.1"/>
</dbReference>
<dbReference type="Proteomes" id="UP000531581">
    <property type="component" value="Unassembled WGS sequence"/>
</dbReference>
<dbReference type="EMBL" id="JABYQV010000007">
    <property type="protein sequence ID" value="NVP31552.1"/>
    <property type="molecule type" value="Genomic_DNA"/>
</dbReference>
<gene>
    <name evidence="1" type="ORF">HKX05_13510</name>
    <name evidence="2" type="ORF">HLV41_10905</name>
</gene>
<dbReference type="AlphaFoldDB" id="A0A7Y7QVN7"/>
<dbReference type="Proteomes" id="UP000557656">
    <property type="component" value="Unassembled WGS sequence"/>
</dbReference>
<comment type="caution">
    <text evidence="2">The sequence shown here is derived from an EMBL/GenBank/DDBJ whole genome shotgun (WGS) entry which is preliminary data.</text>
</comment>
<dbReference type="EMBL" id="JABEOV010000018">
    <property type="protein sequence ID" value="NNG54372.1"/>
    <property type="molecule type" value="Genomic_DNA"/>
</dbReference>
<name>A0A7Y7QVN7_9SPHN</name>
<reference evidence="3 4" key="1">
    <citation type="submission" date="2020-05" db="EMBL/GenBank/DDBJ databases">
        <title>Draft Genome Sequences of Sphingomonas sp. Isolated from the International Space Station.</title>
        <authorList>
            <person name="Bijlani S."/>
            <person name="Singh N.K."/>
            <person name="Mason C.E."/>
            <person name="Wang C.C."/>
            <person name="Venkateswaran K."/>
        </authorList>
    </citation>
    <scope>NUCLEOTIDE SEQUENCE [LARGE SCALE GENOMIC DNA]</scope>
    <source>
        <strain evidence="1 4">IIF7SW-B5</strain>
        <strain evidence="2">ISS-IIF7SWP</strain>
    </source>
</reference>
<keyword evidence="4" id="KW-1185">Reference proteome</keyword>
<protein>
    <submittedName>
        <fullName evidence="2">Uncharacterized protein</fullName>
    </submittedName>
</protein>
<evidence type="ECO:0000313" key="3">
    <source>
        <dbReference type="Proteomes" id="UP000531581"/>
    </source>
</evidence>
<dbReference type="GeneID" id="78485656"/>
<sequence>MQQAICAHSATVACASLENSSSFSATRRGLLAGLSAIPAVLLAGQPIQPSSPFQRALAINRAAEARFNNLPGEMELASPKAYDLEQDRYIATWEAVFDAEPANWSEFVKKLEFACEDGDCAMTEDQAAKLLADAKRLLSYQALRTI</sequence>
<evidence type="ECO:0000313" key="4">
    <source>
        <dbReference type="Proteomes" id="UP000557656"/>
    </source>
</evidence>